<evidence type="ECO:0000313" key="1">
    <source>
        <dbReference type="EMBL" id="SHO54365.1"/>
    </source>
</evidence>
<keyword evidence="2" id="KW-1185">Reference proteome</keyword>
<dbReference type="AlphaFoldDB" id="A0A1M7YP57"/>
<gene>
    <name evidence="1" type="ORF">VQ7734_00079</name>
</gene>
<organism evidence="1 2">
    <name type="scientific">Vibrio quintilis</name>
    <dbReference type="NCBI Taxonomy" id="1117707"/>
    <lineage>
        <taxon>Bacteria</taxon>
        <taxon>Pseudomonadati</taxon>
        <taxon>Pseudomonadota</taxon>
        <taxon>Gammaproteobacteria</taxon>
        <taxon>Vibrionales</taxon>
        <taxon>Vibrionaceae</taxon>
        <taxon>Vibrio</taxon>
    </lineage>
</organism>
<reference evidence="2" key="1">
    <citation type="submission" date="2016-12" db="EMBL/GenBank/DDBJ databases">
        <authorList>
            <person name="Rodrigo-Torres L."/>
            <person name="Arahal R.D."/>
            <person name="Lucena T."/>
        </authorList>
    </citation>
    <scope>NUCLEOTIDE SEQUENCE [LARGE SCALE GENOMIC DNA]</scope>
</reference>
<dbReference type="EMBL" id="FRFG01000003">
    <property type="protein sequence ID" value="SHO54365.1"/>
    <property type="molecule type" value="Genomic_DNA"/>
</dbReference>
<evidence type="ECO:0000313" key="2">
    <source>
        <dbReference type="Proteomes" id="UP000184600"/>
    </source>
</evidence>
<protein>
    <submittedName>
        <fullName evidence="1">Uncharacterized protein</fullName>
    </submittedName>
</protein>
<dbReference type="STRING" id="1117707.VQ7734_00079"/>
<accession>A0A1M7YP57</accession>
<dbReference type="Proteomes" id="UP000184600">
    <property type="component" value="Unassembled WGS sequence"/>
</dbReference>
<proteinExistence type="predicted"/>
<dbReference type="RefSeq" id="WP_073579287.1">
    <property type="nucleotide sequence ID" value="NZ_AP024898.1"/>
</dbReference>
<dbReference type="OrthoDB" id="5903672at2"/>
<sequence>MRAIKPKQYIDEFYPGSGLTTATIRNWLRKGKIPGVRTPTGNWLVVIENNQPSSKVEELLSFLED</sequence>
<name>A0A1M7YP57_9VIBR</name>